<keyword evidence="7" id="KW-0482">Metalloprotease</keyword>
<dbReference type="GeneID" id="108563918"/>
<evidence type="ECO:0000256" key="7">
    <source>
        <dbReference type="ARBA" id="ARBA00023049"/>
    </source>
</evidence>
<dbReference type="InterPro" id="IPR001005">
    <property type="entry name" value="SANT/Myb"/>
</dbReference>
<dbReference type="InterPro" id="IPR050242">
    <property type="entry name" value="JAMM_MPN+_peptidase_M67A"/>
</dbReference>
<dbReference type="Proteomes" id="UP000695000">
    <property type="component" value="Unplaced"/>
</dbReference>
<sequence length="836" mass="94968">MADEDEIDVLGDFSLDNILTNDGTIFDTTSLVSQNSDILNCDYTIHPQWLLDKPSTNPALWYNNTTDGDLELTKQYEFEPHITTENSITDESGWTEKEKNLLNRGIEIFGKSNLNLSQFIGSRTPAEVRYFLKNFYSDVELSYTPLNDDSQCVEETIESSFLADDTDQILEDSEIPASIEEVIAAVSTAKPTVPNNKKCVNPKKKSSKLINYASIPSGQSLLRSNYVKSKEVKKKILTNSNKKSVKFKFKTKLKVMDSRKNCPSGKPLKAMNYKPIRRRSTKSETESVKSESSDVQIVTGNGLAVPVCEGEEVIKIRKEHDTENSDSDIEIDVEDSDDETSKKVVIKQEDTAVVKENIKSENKEIKTCTPIESKSMKQVSNDTKKKIPELKDLDKNVADELLTMNEPSSEIVLNSEISEVEKFIFAEYFEGRTVKTPARYLKIRNYIINAWNTSKPNYVKKTAIRNGLKQCGDVNCIGRIHYYLEQIGAINFGCEQTKYYRPLYDMVNVLPVVREKSESAVPIQKVDFPRQRKKKFVNDGEGGYTLTHDERGDIINTTVVNEEPATKQRTYIKKPQIRLIYCRAFNDEVKQQYTVRLNLSALILMDLHAHMHLTEVMGLIGGNWNSQQRVLSIVRYEPCKNIASSSTHCDMCPISQARAADYLHDDNLDILGWYHSHPTFAPEPSQQDLETQLSVQQWIGNKKPCIGFILSPFSLHGALIASPYRCLIVDRKENFEDQFVPYKLKVELVTDELDVEDLTIKAKRVLETESSATGKSQVDFTKTYFQDNSITYLDKFIYSVKMHLAKCSGINKMTCDAITNNLSELCNSKLHCSNNR</sequence>
<name>A0ABM1MUH5_NICVS</name>
<reference evidence="15" key="1">
    <citation type="submission" date="2025-08" db="UniProtKB">
        <authorList>
            <consortium name="RefSeq"/>
        </authorList>
    </citation>
    <scope>IDENTIFICATION</scope>
    <source>
        <tissue evidence="15">Whole Larva</tissue>
    </source>
</reference>
<dbReference type="PANTHER" id="PTHR10410">
    <property type="entry name" value="EUKARYOTIC TRANSLATION INITIATION FACTOR 3 -RELATED"/>
    <property type="match status" value="1"/>
</dbReference>
<dbReference type="InterPro" id="IPR037518">
    <property type="entry name" value="MPN"/>
</dbReference>
<evidence type="ECO:0000259" key="12">
    <source>
        <dbReference type="PROSITE" id="PS50934"/>
    </source>
</evidence>
<evidence type="ECO:0000256" key="1">
    <source>
        <dbReference type="ARBA" id="ARBA00004123"/>
    </source>
</evidence>
<protein>
    <recommendedName>
        <fullName evidence="10">Myb-like, SWIRM and MPN domain-containing protein 1</fullName>
    </recommendedName>
</protein>
<evidence type="ECO:0000256" key="8">
    <source>
        <dbReference type="ARBA" id="ARBA00023125"/>
    </source>
</evidence>
<keyword evidence="8" id="KW-0238">DNA-binding</keyword>
<dbReference type="InterPro" id="IPR000555">
    <property type="entry name" value="JAMM/MPN+_dom"/>
</dbReference>
<evidence type="ECO:0000256" key="10">
    <source>
        <dbReference type="ARBA" id="ARBA00032256"/>
    </source>
</evidence>
<dbReference type="Pfam" id="PF14464">
    <property type="entry name" value="Prok-JAB"/>
    <property type="match status" value="1"/>
</dbReference>
<evidence type="ECO:0000256" key="5">
    <source>
        <dbReference type="ARBA" id="ARBA00022801"/>
    </source>
</evidence>
<dbReference type="RefSeq" id="XP_017778225.1">
    <property type="nucleotide sequence ID" value="XM_017922736.1"/>
</dbReference>
<evidence type="ECO:0000256" key="4">
    <source>
        <dbReference type="ARBA" id="ARBA00022723"/>
    </source>
</evidence>
<evidence type="ECO:0000256" key="9">
    <source>
        <dbReference type="ARBA" id="ARBA00023242"/>
    </source>
</evidence>
<evidence type="ECO:0000259" key="13">
    <source>
        <dbReference type="PROSITE" id="PS51293"/>
    </source>
</evidence>
<keyword evidence="3" id="KW-0645">Protease</keyword>
<dbReference type="PROSITE" id="PS51293">
    <property type="entry name" value="SANT"/>
    <property type="match status" value="1"/>
</dbReference>
<organism evidence="14 15">
    <name type="scientific">Nicrophorus vespilloides</name>
    <name type="common">Boreal carrion beetle</name>
    <dbReference type="NCBI Taxonomy" id="110193"/>
    <lineage>
        <taxon>Eukaryota</taxon>
        <taxon>Metazoa</taxon>
        <taxon>Ecdysozoa</taxon>
        <taxon>Arthropoda</taxon>
        <taxon>Hexapoda</taxon>
        <taxon>Insecta</taxon>
        <taxon>Pterygota</taxon>
        <taxon>Neoptera</taxon>
        <taxon>Endopterygota</taxon>
        <taxon>Coleoptera</taxon>
        <taxon>Polyphaga</taxon>
        <taxon>Staphyliniformia</taxon>
        <taxon>Silphidae</taxon>
        <taxon>Nicrophorinae</taxon>
        <taxon>Nicrophorus</taxon>
    </lineage>
</organism>
<evidence type="ECO:0000313" key="15">
    <source>
        <dbReference type="RefSeq" id="XP_017778225.1"/>
    </source>
</evidence>
<evidence type="ECO:0000313" key="14">
    <source>
        <dbReference type="Proteomes" id="UP000695000"/>
    </source>
</evidence>
<dbReference type="InterPro" id="IPR007526">
    <property type="entry name" value="SWIRM"/>
</dbReference>
<dbReference type="SUPFAM" id="SSF102712">
    <property type="entry name" value="JAB1/MPN domain"/>
    <property type="match status" value="1"/>
</dbReference>
<feature type="domain" description="SANT" evidence="13">
    <location>
        <begin position="89"/>
        <end position="140"/>
    </location>
</feature>
<dbReference type="InterPro" id="IPR028090">
    <property type="entry name" value="JAB_dom_prok"/>
</dbReference>
<dbReference type="SMART" id="SM00232">
    <property type="entry name" value="JAB_MPN"/>
    <property type="match status" value="1"/>
</dbReference>
<evidence type="ECO:0000256" key="3">
    <source>
        <dbReference type="ARBA" id="ARBA00022670"/>
    </source>
</evidence>
<dbReference type="InterPro" id="IPR036388">
    <property type="entry name" value="WH-like_DNA-bd_sf"/>
</dbReference>
<dbReference type="InterPro" id="IPR017884">
    <property type="entry name" value="SANT_dom"/>
</dbReference>
<dbReference type="SUPFAM" id="SSF46689">
    <property type="entry name" value="Homeodomain-like"/>
    <property type="match status" value="1"/>
</dbReference>
<dbReference type="PROSITE" id="PS50934">
    <property type="entry name" value="SWIRM"/>
    <property type="match status" value="1"/>
</dbReference>
<dbReference type="Gene3D" id="1.10.10.10">
    <property type="entry name" value="Winged helix-like DNA-binding domain superfamily/Winged helix DNA-binding domain"/>
    <property type="match status" value="1"/>
</dbReference>
<comment type="subcellular location">
    <subcellularLocation>
        <location evidence="1">Nucleus</location>
    </subcellularLocation>
</comment>
<feature type="domain" description="MPN" evidence="11">
    <location>
        <begin position="595"/>
        <end position="730"/>
    </location>
</feature>
<dbReference type="Pfam" id="PF04433">
    <property type="entry name" value="SWIRM"/>
    <property type="match status" value="1"/>
</dbReference>
<dbReference type="PROSITE" id="PS50249">
    <property type="entry name" value="MPN"/>
    <property type="match status" value="1"/>
</dbReference>
<evidence type="ECO:0000256" key="2">
    <source>
        <dbReference type="ARBA" id="ARBA00007194"/>
    </source>
</evidence>
<evidence type="ECO:0000259" key="11">
    <source>
        <dbReference type="PROSITE" id="PS50249"/>
    </source>
</evidence>
<keyword evidence="6" id="KW-0862">Zinc</keyword>
<dbReference type="InterPro" id="IPR009057">
    <property type="entry name" value="Homeodomain-like_sf"/>
</dbReference>
<evidence type="ECO:0000256" key="6">
    <source>
        <dbReference type="ARBA" id="ARBA00022833"/>
    </source>
</evidence>
<dbReference type="CDD" id="cd00167">
    <property type="entry name" value="SANT"/>
    <property type="match status" value="1"/>
</dbReference>
<accession>A0ABM1MUH5</accession>
<keyword evidence="9" id="KW-0539">Nucleus</keyword>
<feature type="domain" description="SWIRM" evidence="12">
    <location>
        <begin position="403"/>
        <end position="501"/>
    </location>
</feature>
<comment type="similarity">
    <text evidence="2">Belongs to the peptidase M67A family. MYSM1 subfamily.</text>
</comment>
<gene>
    <name evidence="15" type="primary">LOC108563918</name>
</gene>
<keyword evidence="14" id="KW-1185">Reference proteome</keyword>
<keyword evidence="4" id="KW-0479">Metal-binding</keyword>
<keyword evidence="5" id="KW-0378">Hydrolase</keyword>
<dbReference type="Gene3D" id="3.40.140.10">
    <property type="entry name" value="Cytidine Deaminase, domain 2"/>
    <property type="match status" value="1"/>
</dbReference>
<proteinExistence type="inferred from homology"/>